<reference evidence="2" key="3">
    <citation type="submission" date="2022-01" db="EMBL/GenBank/DDBJ databases">
        <authorList>
            <person name="Rubenstein D.R."/>
        </authorList>
    </citation>
    <scope>NUCLEOTIDE SEQUENCE</scope>
    <source>
        <strain evidence="2">SS15</strain>
        <tissue evidence="2">Liver</tissue>
    </source>
</reference>
<dbReference type="Proteomes" id="UP000618051">
    <property type="component" value="Unassembled WGS sequence"/>
</dbReference>
<dbReference type="AlphaFoldDB" id="A0A835NXB7"/>
<dbReference type="EMBL" id="JADDUC020000024">
    <property type="protein sequence ID" value="KAI1231932.1"/>
    <property type="molecule type" value="Genomic_DNA"/>
</dbReference>
<gene>
    <name evidence="2" type="ORF">IHE44_0007574</name>
    <name evidence="1" type="ORF">IHE44_006406</name>
</gene>
<feature type="non-terminal residue" evidence="1">
    <location>
        <position position="1"/>
    </location>
</feature>
<organism evidence="1">
    <name type="scientific">Lamprotornis superbus</name>
    <dbReference type="NCBI Taxonomy" id="245042"/>
    <lineage>
        <taxon>Eukaryota</taxon>
        <taxon>Metazoa</taxon>
        <taxon>Chordata</taxon>
        <taxon>Craniata</taxon>
        <taxon>Vertebrata</taxon>
        <taxon>Euteleostomi</taxon>
        <taxon>Archelosauria</taxon>
        <taxon>Archosauria</taxon>
        <taxon>Dinosauria</taxon>
        <taxon>Saurischia</taxon>
        <taxon>Theropoda</taxon>
        <taxon>Coelurosauria</taxon>
        <taxon>Aves</taxon>
        <taxon>Neognathae</taxon>
        <taxon>Neoaves</taxon>
        <taxon>Telluraves</taxon>
        <taxon>Australaves</taxon>
        <taxon>Passeriformes</taxon>
        <taxon>Sturnidae</taxon>
        <taxon>Lamprotornis</taxon>
    </lineage>
</organism>
<evidence type="ECO:0000313" key="3">
    <source>
        <dbReference type="Proteomes" id="UP000618051"/>
    </source>
</evidence>
<keyword evidence="3" id="KW-1185">Reference proteome</keyword>
<reference evidence="2 3" key="2">
    <citation type="journal article" date="2021" name="J. Hered.">
        <title>Feather Gene Expression Elucidates the Developmental Basis of Plumage Iridescence in African Starlings.</title>
        <authorList>
            <person name="Rubenstein D.R."/>
            <person name="Corvelo A."/>
            <person name="MacManes M.D."/>
            <person name="Maia R."/>
            <person name="Narzisi G."/>
            <person name="Rousaki A."/>
            <person name="Vandenabeele P."/>
            <person name="Shawkey M.D."/>
            <person name="Solomon J."/>
        </authorList>
    </citation>
    <scope>NUCLEOTIDE SEQUENCE [LARGE SCALE GENOMIC DNA]</scope>
    <source>
        <strain evidence="2">SS15</strain>
    </source>
</reference>
<accession>A0A835NXB7</accession>
<evidence type="ECO:0000313" key="2">
    <source>
        <dbReference type="EMBL" id="KAI1231932.1"/>
    </source>
</evidence>
<evidence type="ECO:0000313" key="1">
    <source>
        <dbReference type="EMBL" id="KAG0124657.1"/>
    </source>
</evidence>
<reference evidence="1" key="1">
    <citation type="submission" date="2020-10" db="EMBL/GenBank/DDBJ databases">
        <title>Feather gene expression reveals the developmental basis of iridescence in African starlings.</title>
        <authorList>
            <person name="Rubenstein D.R."/>
        </authorList>
    </citation>
    <scope>NUCLEOTIDE SEQUENCE</scope>
    <source>
        <strain evidence="1">SS15</strain>
        <tissue evidence="1">Liver</tissue>
    </source>
</reference>
<proteinExistence type="predicted"/>
<dbReference type="EMBL" id="JADDUC010000024">
    <property type="protein sequence ID" value="KAG0124657.1"/>
    <property type="molecule type" value="Genomic_DNA"/>
</dbReference>
<comment type="caution">
    <text evidence="1">The sequence shown here is derived from an EMBL/GenBank/DDBJ whole genome shotgun (WGS) entry which is preliminary data.</text>
</comment>
<name>A0A835NXB7_9PASS</name>
<sequence length="84" mass="9050">GESACDATSLCEAASEANEHGRLLPPCQSQSRSPSVLISVDPSAPRHRGVLWHQIHGSSLRGQAPGDEQRTWQLLECKEVHGVP</sequence>
<protein>
    <submittedName>
        <fullName evidence="1">Uncharacterized protein</fullName>
    </submittedName>
</protein>